<reference evidence="2" key="4">
    <citation type="submission" date="2019-03" db="UniProtKB">
        <authorList>
            <consortium name="EnsemblPlants"/>
        </authorList>
    </citation>
    <scope>IDENTIFICATION</scope>
</reference>
<name>A0A453RLQ3_AEGTS</name>
<feature type="signal peptide" evidence="1">
    <location>
        <begin position="1"/>
        <end position="16"/>
    </location>
</feature>
<reference evidence="2" key="5">
    <citation type="journal article" date="2021" name="G3 (Bethesda)">
        <title>Aegilops tauschii genome assembly Aet v5.0 features greater sequence contiguity and improved annotation.</title>
        <authorList>
            <person name="Wang L."/>
            <person name="Zhu T."/>
            <person name="Rodriguez J.C."/>
            <person name="Deal K.R."/>
            <person name="Dubcovsky J."/>
            <person name="McGuire P.E."/>
            <person name="Lux T."/>
            <person name="Spannagl M."/>
            <person name="Mayer K.F.X."/>
            <person name="Baldrich P."/>
            <person name="Meyers B.C."/>
            <person name="Huo N."/>
            <person name="Gu Y.Q."/>
            <person name="Zhou H."/>
            <person name="Devos K.M."/>
            <person name="Bennetzen J.L."/>
            <person name="Unver T."/>
            <person name="Budak H."/>
            <person name="Gulick P.J."/>
            <person name="Galiba G."/>
            <person name="Kalapos B."/>
            <person name="Nelson D.R."/>
            <person name="Li P."/>
            <person name="You F.M."/>
            <person name="Luo M.C."/>
            <person name="Dvorak J."/>
        </authorList>
    </citation>
    <scope>NUCLEOTIDE SEQUENCE [LARGE SCALE GENOMIC DNA]</scope>
    <source>
        <strain evidence="2">cv. AL8/78</strain>
    </source>
</reference>
<keyword evidence="3" id="KW-1185">Reference proteome</keyword>
<proteinExistence type="predicted"/>
<dbReference type="Gramene" id="AET7Gv20625200.1">
    <property type="protein sequence ID" value="AET7Gv20625200.1"/>
    <property type="gene ID" value="AET7Gv20625200"/>
</dbReference>
<evidence type="ECO:0000313" key="3">
    <source>
        <dbReference type="Proteomes" id="UP000015105"/>
    </source>
</evidence>
<evidence type="ECO:0000313" key="2">
    <source>
        <dbReference type="EnsemblPlants" id="AET7Gv20625200.1"/>
    </source>
</evidence>
<keyword evidence="1" id="KW-0732">Signal</keyword>
<reference evidence="2" key="3">
    <citation type="journal article" date="2017" name="Nature">
        <title>Genome sequence of the progenitor of the wheat D genome Aegilops tauschii.</title>
        <authorList>
            <person name="Luo M.C."/>
            <person name="Gu Y.Q."/>
            <person name="Puiu D."/>
            <person name="Wang H."/>
            <person name="Twardziok S.O."/>
            <person name="Deal K.R."/>
            <person name="Huo N."/>
            <person name="Zhu T."/>
            <person name="Wang L."/>
            <person name="Wang Y."/>
            <person name="McGuire P.E."/>
            <person name="Liu S."/>
            <person name="Long H."/>
            <person name="Ramasamy R.K."/>
            <person name="Rodriguez J.C."/>
            <person name="Van S.L."/>
            <person name="Yuan L."/>
            <person name="Wang Z."/>
            <person name="Xia Z."/>
            <person name="Xiao L."/>
            <person name="Anderson O.D."/>
            <person name="Ouyang S."/>
            <person name="Liang Y."/>
            <person name="Zimin A.V."/>
            <person name="Pertea G."/>
            <person name="Qi P."/>
            <person name="Bennetzen J.L."/>
            <person name="Dai X."/>
            <person name="Dawson M.W."/>
            <person name="Muller H.G."/>
            <person name="Kugler K."/>
            <person name="Rivarola-Duarte L."/>
            <person name="Spannagl M."/>
            <person name="Mayer K.F.X."/>
            <person name="Lu F.H."/>
            <person name="Bevan M.W."/>
            <person name="Leroy P."/>
            <person name="Li P."/>
            <person name="You F.M."/>
            <person name="Sun Q."/>
            <person name="Liu Z."/>
            <person name="Lyons E."/>
            <person name="Wicker T."/>
            <person name="Salzberg S.L."/>
            <person name="Devos K.M."/>
            <person name="Dvorak J."/>
        </authorList>
    </citation>
    <scope>NUCLEOTIDE SEQUENCE [LARGE SCALE GENOMIC DNA]</scope>
    <source>
        <strain evidence="2">cv. AL8/78</strain>
    </source>
</reference>
<reference evidence="3" key="2">
    <citation type="journal article" date="2017" name="Nat. Plants">
        <title>The Aegilops tauschii genome reveals multiple impacts of transposons.</title>
        <authorList>
            <person name="Zhao G."/>
            <person name="Zou C."/>
            <person name="Li K."/>
            <person name="Wang K."/>
            <person name="Li T."/>
            <person name="Gao L."/>
            <person name="Zhang X."/>
            <person name="Wang H."/>
            <person name="Yang Z."/>
            <person name="Liu X."/>
            <person name="Jiang W."/>
            <person name="Mao L."/>
            <person name="Kong X."/>
            <person name="Jiao Y."/>
            <person name="Jia J."/>
        </authorList>
    </citation>
    <scope>NUCLEOTIDE SEQUENCE [LARGE SCALE GENOMIC DNA]</scope>
    <source>
        <strain evidence="3">cv. AL8/78</strain>
    </source>
</reference>
<feature type="chain" id="PRO_5019380078" evidence="1">
    <location>
        <begin position="17"/>
        <end position="67"/>
    </location>
</feature>
<organism evidence="2 3">
    <name type="scientific">Aegilops tauschii subsp. strangulata</name>
    <name type="common">Goatgrass</name>
    <dbReference type="NCBI Taxonomy" id="200361"/>
    <lineage>
        <taxon>Eukaryota</taxon>
        <taxon>Viridiplantae</taxon>
        <taxon>Streptophyta</taxon>
        <taxon>Embryophyta</taxon>
        <taxon>Tracheophyta</taxon>
        <taxon>Spermatophyta</taxon>
        <taxon>Magnoliopsida</taxon>
        <taxon>Liliopsida</taxon>
        <taxon>Poales</taxon>
        <taxon>Poaceae</taxon>
        <taxon>BOP clade</taxon>
        <taxon>Pooideae</taxon>
        <taxon>Triticodae</taxon>
        <taxon>Triticeae</taxon>
        <taxon>Triticinae</taxon>
        <taxon>Aegilops</taxon>
    </lineage>
</organism>
<dbReference type="EnsemblPlants" id="AET7Gv20625200.1">
    <property type="protein sequence ID" value="AET7Gv20625200.1"/>
    <property type="gene ID" value="AET7Gv20625200"/>
</dbReference>
<protein>
    <submittedName>
        <fullName evidence="2">Uncharacterized protein</fullName>
    </submittedName>
</protein>
<evidence type="ECO:0000256" key="1">
    <source>
        <dbReference type="SAM" id="SignalP"/>
    </source>
</evidence>
<accession>A0A453RLQ3</accession>
<dbReference type="AlphaFoldDB" id="A0A453RLQ3"/>
<reference evidence="3" key="1">
    <citation type="journal article" date="2014" name="Science">
        <title>Ancient hybridizations among the ancestral genomes of bread wheat.</title>
        <authorList>
            <consortium name="International Wheat Genome Sequencing Consortium,"/>
            <person name="Marcussen T."/>
            <person name="Sandve S.R."/>
            <person name="Heier L."/>
            <person name="Spannagl M."/>
            <person name="Pfeifer M."/>
            <person name="Jakobsen K.S."/>
            <person name="Wulff B.B."/>
            <person name="Steuernagel B."/>
            <person name="Mayer K.F."/>
            <person name="Olsen O.A."/>
        </authorList>
    </citation>
    <scope>NUCLEOTIDE SEQUENCE [LARGE SCALE GENOMIC DNA]</scope>
    <source>
        <strain evidence="3">cv. AL8/78</strain>
    </source>
</reference>
<dbReference type="Proteomes" id="UP000015105">
    <property type="component" value="Chromosome 7D"/>
</dbReference>
<sequence>MVLLPLLLLYNQEVSTHKRTLICCVCLFVCWPLLESPGWQWHGNDNGNMKWPFLSAKLRVLNHVLID</sequence>